<reference evidence="1" key="1">
    <citation type="submission" date="2023-03" db="EMBL/GenBank/DDBJ databases">
        <title>Actinoallomurus iriomotensis NBRC 103681.</title>
        <authorList>
            <person name="Ichikawa N."/>
            <person name="Sato H."/>
            <person name="Tonouchi N."/>
        </authorList>
    </citation>
    <scope>NUCLEOTIDE SEQUENCE</scope>
    <source>
        <strain evidence="1">NBRC 103681</strain>
    </source>
</reference>
<dbReference type="EMBL" id="BSTJ01000003">
    <property type="protein sequence ID" value="GLY74484.1"/>
    <property type="molecule type" value="Genomic_DNA"/>
</dbReference>
<name>A0A9W6VP63_9ACTN</name>
<dbReference type="AlphaFoldDB" id="A0A9W6VP63"/>
<dbReference type="Proteomes" id="UP001165135">
    <property type="component" value="Unassembled WGS sequence"/>
</dbReference>
<accession>A0A9W6VP63</accession>
<evidence type="ECO:0000313" key="1">
    <source>
        <dbReference type="EMBL" id="GLY74484.1"/>
    </source>
</evidence>
<protein>
    <submittedName>
        <fullName evidence="1">Uncharacterized protein</fullName>
    </submittedName>
</protein>
<organism evidence="1 2">
    <name type="scientific">Actinoallomurus iriomotensis</name>
    <dbReference type="NCBI Taxonomy" id="478107"/>
    <lineage>
        <taxon>Bacteria</taxon>
        <taxon>Bacillati</taxon>
        <taxon>Actinomycetota</taxon>
        <taxon>Actinomycetes</taxon>
        <taxon>Streptosporangiales</taxon>
        <taxon>Thermomonosporaceae</taxon>
        <taxon>Actinoallomurus</taxon>
    </lineage>
</organism>
<proteinExistence type="predicted"/>
<gene>
    <name evidence="1" type="ORF">Airi01_027510</name>
</gene>
<sequence length="63" mass="7573">MWTVSEHHQEDTMHPEIVQALMNERVREAHGTAAVWRRRGRVRRPRVLSRYPRLRPTWTAKTA</sequence>
<comment type="caution">
    <text evidence="1">The sequence shown here is derived from an EMBL/GenBank/DDBJ whole genome shotgun (WGS) entry which is preliminary data.</text>
</comment>
<evidence type="ECO:0000313" key="2">
    <source>
        <dbReference type="Proteomes" id="UP001165135"/>
    </source>
</evidence>